<reference evidence="3 4" key="1">
    <citation type="submission" date="2024-06" db="EMBL/GenBank/DDBJ databases">
        <title>The Natural Products Discovery Center: Release of the First 8490 Sequenced Strains for Exploring Actinobacteria Biosynthetic Diversity.</title>
        <authorList>
            <person name="Kalkreuter E."/>
            <person name="Kautsar S.A."/>
            <person name="Yang D."/>
            <person name="Bader C.D."/>
            <person name="Teijaro C.N."/>
            <person name="Fluegel L."/>
            <person name="Davis C.M."/>
            <person name="Simpson J.R."/>
            <person name="Lauterbach L."/>
            <person name="Steele A.D."/>
            <person name="Gui C."/>
            <person name="Meng S."/>
            <person name="Li G."/>
            <person name="Viehrig K."/>
            <person name="Ye F."/>
            <person name="Su P."/>
            <person name="Kiefer A.F."/>
            <person name="Nichols A."/>
            <person name="Cepeda A.J."/>
            <person name="Yan W."/>
            <person name="Fan B."/>
            <person name="Jiang Y."/>
            <person name="Adhikari A."/>
            <person name="Zheng C.-J."/>
            <person name="Schuster L."/>
            <person name="Cowan T.M."/>
            <person name="Smanski M.J."/>
            <person name="Chevrette M.G."/>
            <person name="De Carvalho L.P.S."/>
            <person name="Shen B."/>
        </authorList>
    </citation>
    <scope>NUCLEOTIDE SEQUENCE [LARGE SCALE GENOMIC DNA]</scope>
    <source>
        <strain evidence="3 4">NPDC005137</strain>
    </source>
</reference>
<organism evidence="3 4">
    <name type="scientific">Streptomyces sp. 900116325</name>
    <dbReference type="NCBI Taxonomy" id="3154295"/>
    <lineage>
        <taxon>Bacteria</taxon>
        <taxon>Bacillati</taxon>
        <taxon>Actinomycetota</taxon>
        <taxon>Actinomycetes</taxon>
        <taxon>Kitasatosporales</taxon>
        <taxon>Streptomycetaceae</taxon>
        <taxon>Streptomyces</taxon>
    </lineage>
</organism>
<keyword evidence="4" id="KW-1185">Reference proteome</keyword>
<dbReference type="PANTHER" id="PTHR43003">
    <property type="entry name" value="DNA-3-METHYLADENINE GLYCOSYLASE"/>
    <property type="match status" value="1"/>
</dbReference>
<dbReference type="Gene3D" id="1.10.340.30">
    <property type="entry name" value="Hypothetical protein, domain 2"/>
    <property type="match status" value="1"/>
</dbReference>
<dbReference type="SUPFAM" id="SSF48150">
    <property type="entry name" value="DNA-glycosylase"/>
    <property type="match status" value="1"/>
</dbReference>
<gene>
    <name evidence="3" type="ORF">ABZV61_42700</name>
</gene>
<evidence type="ECO:0000256" key="1">
    <source>
        <dbReference type="ARBA" id="ARBA00022763"/>
    </source>
</evidence>
<dbReference type="EMBL" id="JBEXIP010000106">
    <property type="protein sequence ID" value="MET8439239.1"/>
    <property type="molecule type" value="Genomic_DNA"/>
</dbReference>
<dbReference type="PANTHER" id="PTHR43003:SF6">
    <property type="entry name" value="DNA GLYCOSYLASE"/>
    <property type="match status" value="1"/>
</dbReference>
<dbReference type="InterPro" id="IPR011257">
    <property type="entry name" value="DNA_glycosylase"/>
</dbReference>
<keyword evidence="2" id="KW-0234">DNA repair</keyword>
<evidence type="ECO:0000313" key="4">
    <source>
        <dbReference type="Proteomes" id="UP001550044"/>
    </source>
</evidence>
<dbReference type="InterPro" id="IPR051912">
    <property type="entry name" value="Alkylbase_DNA_Glycosylase/TA"/>
</dbReference>
<keyword evidence="1" id="KW-0227">DNA damage</keyword>
<name>A0ABV2UN05_9ACTN</name>
<evidence type="ECO:0000256" key="2">
    <source>
        <dbReference type="ARBA" id="ARBA00023204"/>
    </source>
</evidence>
<comment type="caution">
    <text evidence="3">The sequence shown here is derived from an EMBL/GenBank/DDBJ whole genome shotgun (WGS) entry which is preliminary data.</text>
</comment>
<dbReference type="Proteomes" id="UP001550044">
    <property type="component" value="Unassembled WGS sequence"/>
</dbReference>
<accession>A0ABV2UN05</accession>
<sequence length="316" mass="35421">MAIPTKVIMRSGPAMCERHSLHWQPGFPVDANLTLTGLRHGHDDPTHRVERDGTLWRTARTASGPVTYRIRQRRLDDLFVDAWGPGSAELIDSIRSELGADDRPDLFRPTHPVLKAAWHRSPGLRMPCTGRLFEAIVPAIIEQRVVGLDAAASFTQLVRTYGEPAPGPAPDAMRIPPTPEVWRTVPSWAWRRAGVDLHRSRTLIRTSRYAARLDRLAGDMAGAYALMGKLPGIGTWTAAQVGHSALGDADALPLGDYHLGRMTGMALLGRPLEDKEVEEFYESFRPHRYRVFRLIELNPRLSPRRAPRMPRSRPLH</sequence>
<protein>
    <submittedName>
        <fullName evidence="3">DNA-3-methyladenine glycosylase 2 family protein</fullName>
    </submittedName>
</protein>
<dbReference type="RefSeq" id="WP_356713660.1">
    <property type="nucleotide sequence ID" value="NZ_JBEXIP010000106.1"/>
</dbReference>
<evidence type="ECO:0000313" key="3">
    <source>
        <dbReference type="EMBL" id="MET8439239.1"/>
    </source>
</evidence>
<proteinExistence type="predicted"/>